<dbReference type="InterPro" id="IPR051694">
    <property type="entry name" value="Immunoregulatory_rcpt-like"/>
</dbReference>
<feature type="region of interest" description="Disordered" evidence="5">
    <location>
        <begin position="221"/>
        <end position="284"/>
    </location>
</feature>
<evidence type="ECO:0000256" key="3">
    <source>
        <dbReference type="ARBA" id="ARBA00022989"/>
    </source>
</evidence>
<dbReference type="EMBL" id="MU157831">
    <property type="protein sequence ID" value="KAF9532694.1"/>
    <property type="molecule type" value="Genomic_DNA"/>
</dbReference>
<reference evidence="7" key="1">
    <citation type="submission" date="2020-11" db="EMBL/GenBank/DDBJ databases">
        <authorList>
            <consortium name="DOE Joint Genome Institute"/>
            <person name="Ahrendt S."/>
            <person name="Riley R."/>
            <person name="Andreopoulos W."/>
            <person name="Labutti K."/>
            <person name="Pangilinan J."/>
            <person name="Ruiz-Duenas F.J."/>
            <person name="Barrasa J.M."/>
            <person name="Sanchez-Garcia M."/>
            <person name="Camarero S."/>
            <person name="Miyauchi S."/>
            <person name="Serrano A."/>
            <person name="Linde D."/>
            <person name="Babiker R."/>
            <person name="Drula E."/>
            <person name="Ayuso-Fernandez I."/>
            <person name="Pacheco R."/>
            <person name="Padilla G."/>
            <person name="Ferreira P."/>
            <person name="Barriuso J."/>
            <person name="Kellner H."/>
            <person name="Castanera R."/>
            <person name="Alfaro M."/>
            <person name="Ramirez L."/>
            <person name="Pisabarro A.G."/>
            <person name="Kuo A."/>
            <person name="Tritt A."/>
            <person name="Lipzen A."/>
            <person name="He G."/>
            <person name="Yan M."/>
            <person name="Ng V."/>
            <person name="Cullen D."/>
            <person name="Martin F."/>
            <person name="Rosso M.-N."/>
            <person name="Henrissat B."/>
            <person name="Hibbett D."/>
            <person name="Martinez A.T."/>
            <person name="Grigoriev I.V."/>
        </authorList>
    </citation>
    <scope>NUCLEOTIDE SEQUENCE</scope>
    <source>
        <strain evidence="7">CBS 506.95</strain>
    </source>
</reference>
<protein>
    <submittedName>
        <fullName evidence="7">Uncharacterized protein</fullName>
    </submittedName>
</protein>
<keyword evidence="4 6" id="KW-0472">Membrane</keyword>
<feature type="compositionally biased region" description="Gly residues" evidence="5">
    <location>
        <begin position="709"/>
        <end position="718"/>
    </location>
</feature>
<dbReference type="PANTHER" id="PTHR15549:SF6">
    <property type="entry name" value="MID2 DOMAIN-CONTAINING PROTEIN"/>
    <property type="match status" value="1"/>
</dbReference>
<feature type="compositionally biased region" description="Low complexity" evidence="5">
    <location>
        <begin position="743"/>
        <end position="778"/>
    </location>
</feature>
<feature type="transmembrane region" description="Helical" evidence="6">
    <location>
        <begin position="173"/>
        <end position="198"/>
    </location>
</feature>
<feature type="region of interest" description="Disordered" evidence="5">
    <location>
        <begin position="67"/>
        <end position="94"/>
    </location>
</feature>
<evidence type="ECO:0000313" key="8">
    <source>
        <dbReference type="Proteomes" id="UP000807306"/>
    </source>
</evidence>
<comment type="subcellular location">
    <subcellularLocation>
        <location evidence="1">Membrane</location>
        <topology evidence="1">Single-pass membrane protein</topology>
    </subcellularLocation>
</comment>
<name>A0A9P6EPE9_9AGAR</name>
<dbReference type="PANTHER" id="PTHR15549">
    <property type="entry name" value="PAIRED IMMUNOGLOBULIN-LIKE TYPE 2 RECEPTOR"/>
    <property type="match status" value="1"/>
</dbReference>
<feature type="region of interest" description="Disordered" evidence="5">
    <location>
        <begin position="656"/>
        <end position="675"/>
    </location>
</feature>
<evidence type="ECO:0000256" key="5">
    <source>
        <dbReference type="SAM" id="MobiDB-lite"/>
    </source>
</evidence>
<feature type="region of interest" description="Disordered" evidence="5">
    <location>
        <begin position="694"/>
        <end position="778"/>
    </location>
</feature>
<feature type="compositionally biased region" description="Low complexity" evidence="5">
    <location>
        <begin position="271"/>
        <end position="281"/>
    </location>
</feature>
<feature type="region of interest" description="Disordered" evidence="5">
    <location>
        <begin position="399"/>
        <end position="420"/>
    </location>
</feature>
<sequence length="922" mass="95862">MAQPSVEYPPWLTPIPSVITDAAGAPVTTSTSISYVTPIYYGPSIPLGSLYSYGGYSIPPSIQFSSAPAATSTTETPVTTSATPTTSTTTFATPTSVLTTATPTSVLTTATPTSSISSTSTTTSFITSSSSTSASMTSSTSSSTTLAATSSSAAPSSTASGIPAITGLTKPQLVGVIVASILGLVFLFVLALFLFLWWKARKNRREYRTLSPIDDDYIVVPSGIGRSPGEGSPRQSGEETDSFLQRRGQTGGVSADTPTRAYTARVPPPTTNSNSSDSTNSHASGFGVLLERPTIQFLPSMPEYEQSSGQHLSEAEMERLGRENVIPDDNAQYQDPEYSGAYAYTTDLPPPRLVDPSAAPLLSVAQQPHHPNDSVGSKGSLAGEHPEEATVHMARRVKVESLGPRSSSQDESSAGPSRRSSAGALLSALGLGALANLGRTSWFKNFDSPLPTHHEPESPSYLAELLSEKDLETGQHALSSEQRAVDSFGNRPRGAAALGTGTDGSRPISTASGFSAGSGGTQFFDAKSRPGTPGTPILTPLPRAMTPVEQPLPAIPAPQMTEHLWFSSPLAGPPAYEEPTRPYSTHSPTRSQTSLTMPPNDLDILDMPAPTALNNFASISSLKDSATGSSFGMKAPPFPPPGLGGFGPLETTIRPVGWASSDTGTEASDSRGGSLGYATGRAAVDDLSFDVLEEEPPEAEHGWRSIATGGFGDSGRGTFGTLVQGPEFTSEQGSLHSMRSHFNPSNRSSGSAPASSRLGGSVNSNSSRSPSNRSGASSNIHALMHKGSISSDSRKRHAPVSPALSAFGVHPRGRSSPSPVPSPGPSSLQHQYPFDRPHTPTLIGSPPPVYMSPEKPGTIKSLGSSTTMVQGDTSLGTVKGVMIPAVPELEVPERSASASPPLSAFGGAPWAGGLDRDWQPMP</sequence>
<dbReference type="Proteomes" id="UP000807306">
    <property type="component" value="Unassembled WGS sequence"/>
</dbReference>
<organism evidence="7 8">
    <name type="scientific">Crepidotus variabilis</name>
    <dbReference type="NCBI Taxonomy" id="179855"/>
    <lineage>
        <taxon>Eukaryota</taxon>
        <taxon>Fungi</taxon>
        <taxon>Dikarya</taxon>
        <taxon>Basidiomycota</taxon>
        <taxon>Agaricomycotina</taxon>
        <taxon>Agaricomycetes</taxon>
        <taxon>Agaricomycetidae</taxon>
        <taxon>Agaricales</taxon>
        <taxon>Agaricineae</taxon>
        <taxon>Crepidotaceae</taxon>
        <taxon>Crepidotus</taxon>
    </lineage>
</organism>
<evidence type="ECO:0000256" key="4">
    <source>
        <dbReference type="ARBA" id="ARBA00023136"/>
    </source>
</evidence>
<keyword evidence="8" id="KW-1185">Reference proteome</keyword>
<feature type="region of interest" description="Disordered" evidence="5">
    <location>
        <begin position="108"/>
        <end position="141"/>
    </location>
</feature>
<gene>
    <name evidence="7" type="ORF">CPB83DRAFT_847235</name>
</gene>
<evidence type="ECO:0000313" key="7">
    <source>
        <dbReference type="EMBL" id="KAF9532694.1"/>
    </source>
</evidence>
<feature type="region of interest" description="Disordered" evidence="5">
    <location>
        <begin position="804"/>
        <end position="838"/>
    </location>
</feature>
<comment type="caution">
    <text evidence="7">The sequence shown here is derived from an EMBL/GenBank/DDBJ whole genome shotgun (WGS) entry which is preliminary data.</text>
</comment>
<accession>A0A9P6EPE9</accession>
<feature type="compositionally biased region" description="Polar residues" evidence="5">
    <location>
        <begin position="727"/>
        <end position="742"/>
    </location>
</feature>
<evidence type="ECO:0000256" key="6">
    <source>
        <dbReference type="SAM" id="Phobius"/>
    </source>
</evidence>
<dbReference type="AlphaFoldDB" id="A0A9P6EPE9"/>
<evidence type="ECO:0000256" key="2">
    <source>
        <dbReference type="ARBA" id="ARBA00022692"/>
    </source>
</evidence>
<keyword evidence="3 6" id="KW-1133">Transmembrane helix</keyword>
<feature type="region of interest" description="Disordered" evidence="5">
    <location>
        <begin position="479"/>
        <end position="508"/>
    </location>
</feature>
<keyword evidence="2 6" id="KW-0812">Transmembrane</keyword>
<dbReference type="GO" id="GO:0071944">
    <property type="term" value="C:cell periphery"/>
    <property type="evidence" value="ECO:0007669"/>
    <property type="project" value="UniProtKB-ARBA"/>
</dbReference>
<evidence type="ECO:0000256" key="1">
    <source>
        <dbReference type="ARBA" id="ARBA00004167"/>
    </source>
</evidence>
<proteinExistence type="predicted"/>
<dbReference type="GO" id="GO:0016020">
    <property type="term" value="C:membrane"/>
    <property type="evidence" value="ECO:0007669"/>
    <property type="project" value="UniProtKB-SubCell"/>
</dbReference>
<feature type="region of interest" description="Disordered" evidence="5">
    <location>
        <begin position="892"/>
        <end position="922"/>
    </location>
</feature>
<dbReference type="OrthoDB" id="2563978at2759"/>